<evidence type="ECO:0000259" key="3">
    <source>
        <dbReference type="Pfam" id="PF00185"/>
    </source>
</evidence>
<dbReference type="Proteomes" id="UP001060919">
    <property type="component" value="Chromosome"/>
</dbReference>
<evidence type="ECO:0000313" key="5">
    <source>
        <dbReference type="EMBL" id="BDS13919.1"/>
    </source>
</evidence>
<evidence type="ECO:0000256" key="2">
    <source>
        <dbReference type="HAMAP-Rule" id="MF_02235"/>
    </source>
</evidence>
<keyword evidence="1 2" id="KW-0808">Transferase</keyword>
<reference evidence="5" key="1">
    <citation type="submission" date="2022-09" db="EMBL/GenBank/DDBJ databases">
        <title>Aureispira anguillicida sp. nov., isolated from Leptocephalus of Japanese eel Anguilla japonica.</title>
        <authorList>
            <person name="Yuasa K."/>
            <person name="Mekata T."/>
            <person name="Ikunari K."/>
        </authorList>
    </citation>
    <scope>NUCLEOTIDE SEQUENCE</scope>
    <source>
        <strain evidence="5">EL160426</strain>
    </source>
</reference>
<evidence type="ECO:0000313" key="6">
    <source>
        <dbReference type="Proteomes" id="UP001060919"/>
    </source>
</evidence>
<dbReference type="SUPFAM" id="SSF53671">
    <property type="entry name" value="Aspartate/ornithine carbamoyltransferase"/>
    <property type="match status" value="1"/>
</dbReference>
<comment type="subunit">
    <text evidence="2">Homotrimer.</text>
</comment>
<dbReference type="RefSeq" id="WP_264789165.1">
    <property type="nucleotide sequence ID" value="NZ_AP026867.1"/>
</dbReference>
<feature type="binding site" description="in other chain" evidence="2">
    <location>
        <begin position="147"/>
        <end position="150"/>
    </location>
    <ligand>
        <name>carbamoyl phosphate</name>
        <dbReference type="ChEBI" id="CHEBI:58228"/>
        <note>ligand shared between two neighboring subunits</note>
    </ligand>
</feature>
<dbReference type="PANTHER" id="PTHR45753:SF3">
    <property type="entry name" value="ORNITHINE TRANSCARBAMYLASE, MITOCHONDRIAL"/>
    <property type="match status" value="1"/>
</dbReference>
<keyword evidence="6" id="KW-1185">Reference proteome</keyword>
<dbReference type="NCBIfam" id="NF003384">
    <property type="entry name" value="PRK04523.1"/>
    <property type="match status" value="1"/>
</dbReference>
<feature type="domain" description="Aspartate/ornithine carbamoyltransferase carbamoyl-P binding" evidence="4">
    <location>
        <begin position="2"/>
        <end position="160"/>
    </location>
</feature>
<dbReference type="EC" id="2.1.3.11" evidence="2"/>
<dbReference type="Pfam" id="PF00185">
    <property type="entry name" value="OTCace"/>
    <property type="match status" value="1"/>
</dbReference>
<dbReference type="GO" id="GO:0042450">
    <property type="term" value="P:L-arginine biosynthetic process via ornithine"/>
    <property type="evidence" value="ECO:0007669"/>
    <property type="project" value="TreeGrafter"/>
</dbReference>
<proteinExistence type="inferred from homology"/>
<comment type="similarity">
    <text evidence="2">Belongs to the aspartate/ornithine carbamoyltransferase superfamily. SOTCase family.</text>
</comment>
<feature type="binding site" description="in other chain" evidence="2">
    <location>
        <begin position="47"/>
        <end position="50"/>
    </location>
    <ligand>
        <name>carbamoyl phosphate</name>
        <dbReference type="ChEBI" id="CHEBI:58228"/>
        <note>ligand shared between two neighboring subunits</note>
    </ligand>
</feature>
<keyword evidence="2" id="KW-0055">Arginine biosynthesis</keyword>
<dbReference type="PRINTS" id="PR00101">
    <property type="entry name" value="ATCASE"/>
</dbReference>
<dbReference type="GO" id="GO:0004585">
    <property type="term" value="F:ornithine carbamoyltransferase activity"/>
    <property type="evidence" value="ECO:0007669"/>
    <property type="project" value="InterPro"/>
</dbReference>
<evidence type="ECO:0000256" key="1">
    <source>
        <dbReference type="ARBA" id="ARBA00022679"/>
    </source>
</evidence>
<feature type="binding site" evidence="2">
    <location>
        <position position="75"/>
    </location>
    <ligand>
        <name>carbamoyl phosphate</name>
        <dbReference type="ChEBI" id="CHEBI:58228"/>
        <note>ligand shared between two neighboring subunits</note>
    </ligand>
</feature>
<feature type="binding site" evidence="2">
    <location>
        <position position="176"/>
    </location>
    <ligand>
        <name>N(2)-succinyl-L-ornithine</name>
        <dbReference type="ChEBI" id="CHEBI:58514"/>
    </ligand>
</feature>
<dbReference type="InterPro" id="IPR006132">
    <property type="entry name" value="Asp/Orn_carbamoyltranf_P-bd"/>
</dbReference>
<keyword evidence="2" id="KW-0028">Amino-acid biosynthesis</keyword>
<dbReference type="InterPro" id="IPR006130">
    <property type="entry name" value="Asp/Orn_carbamoylTrfase"/>
</dbReference>
<comment type="pathway">
    <text evidence="2">Amino-acid biosynthesis; L-arginine biosynthesis.</text>
</comment>
<dbReference type="InterPro" id="IPR006131">
    <property type="entry name" value="Asp_carbamoyltransf_Asp/Orn-bd"/>
</dbReference>
<feature type="binding site" description="in other chain" evidence="2">
    <location>
        <position position="300"/>
    </location>
    <ligand>
        <name>carbamoyl phosphate</name>
        <dbReference type="ChEBI" id="CHEBI:58228"/>
        <note>ligand shared between two neighboring subunits</note>
    </ligand>
</feature>
<dbReference type="Pfam" id="PF02729">
    <property type="entry name" value="OTCace_N"/>
    <property type="match status" value="1"/>
</dbReference>
<dbReference type="AlphaFoldDB" id="A0A915YIR1"/>
<dbReference type="EMBL" id="AP026867">
    <property type="protein sequence ID" value="BDS13919.1"/>
    <property type="molecule type" value="Genomic_DNA"/>
</dbReference>
<dbReference type="Gene3D" id="3.40.50.1370">
    <property type="entry name" value="Aspartate/ornithine carbamoyltransferase"/>
    <property type="match status" value="2"/>
</dbReference>
<evidence type="ECO:0000259" key="4">
    <source>
        <dbReference type="Pfam" id="PF02729"/>
    </source>
</evidence>
<sequence>MQHFISVHDLEQPLAMLYQAQKFKKDPLMARQFGQGKTLGLLFFNSSLRTRLSVQKAALNLGLSVMIINVNQDSWNLELEDGSIMNMDRAEHIKEAAAVIGSYCDFVGVRAFAKLENRAFDYQEVILQKFKQYAGVPILNLESSSLHPLQSFADWLTLEEHRPKHRPKIVVTWAPHPKALPQAVVNSFLEWTPLMNAEIVLTHPKGYELAPKFVQNCTIEYNQEKAFEGADFIYAKNWSSFKHYGQVLNQDASWRITTKKMQLTNQAKFMHCLPIRRNVIAEDAVLDSSYALHLQQATNRCPTAQAVLFQLLSNLKNNH</sequence>
<feature type="binding site" evidence="2">
    <location>
        <position position="142"/>
    </location>
    <ligand>
        <name>N(2)-succinyl-L-ornithine</name>
        <dbReference type="ChEBI" id="CHEBI:58514"/>
    </ligand>
</feature>
<dbReference type="HAMAP" id="MF_02235">
    <property type="entry name" value="SOTCase"/>
    <property type="match status" value="1"/>
</dbReference>
<dbReference type="GO" id="GO:0019240">
    <property type="term" value="P:citrulline biosynthetic process"/>
    <property type="evidence" value="ECO:0007669"/>
    <property type="project" value="TreeGrafter"/>
</dbReference>
<dbReference type="KEGG" id="aup:AsAng_0046820"/>
<dbReference type="GO" id="GO:0016597">
    <property type="term" value="F:amino acid binding"/>
    <property type="evidence" value="ECO:0007669"/>
    <property type="project" value="InterPro"/>
</dbReference>
<comment type="function">
    <text evidence="2">Catalyzes the transfer of the carbamoyl group from carbamoyl phosphate to the delta-amino group of N(2)-succinyl-L-ornithine to produce N(2)-succinyl-L-citrulline. Is essential for arginine biosynthesis.</text>
</comment>
<comment type="catalytic activity">
    <reaction evidence="2">
        <text>N(2)-succinyl-L-ornithine + carbamoyl phosphate = N(2)-succinyl-L-citrulline + phosphate + H(+)</text>
        <dbReference type="Rhea" id="RHEA:25884"/>
        <dbReference type="ChEBI" id="CHEBI:15378"/>
        <dbReference type="ChEBI" id="CHEBI:43474"/>
        <dbReference type="ChEBI" id="CHEBI:58228"/>
        <dbReference type="ChEBI" id="CHEBI:58514"/>
        <dbReference type="ChEBI" id="CHEBI:58862"/>
        <dbReference type="EC" id="2.1.3.11"/>
    </reaction>
</comment>
<name>A0A915YIR1_9BACT</name>
<dbReference type="InterPro" id="IPR043696">
    <property type="entry name" value="ArgF'-like"/>
</dbReference>
<dbReference type="PANTHER" id="PTHR45753">
    <property type="entry name" value="ORNITHINE CARBAMOYLTRANSFERASE, MITOCHONDRIAL"/>
    <property type="match status" value="1"/>
</dbReference>
<feature type="binding site" evidence="2">
    <location>
        <position position="276"/>
    </location>
    <ligand>
        <name>N(2)-succinyl-L-ornithine</name>
        <dbReference type="ChEBI" id="CHEBI:58514"/>
    </ligand>
</feature>
<gene>
    <name evidence="2" type="primary">argF'</name>
    <name evidence="5" type="ORF">AsAng_0046820</name>
</gene>
<feature type="domain" description="Aspartate/ornithine carbamoyltransferase Asp/Orn-binding" evidence="3">
    <location>
        <begin position="184"/>
        <end position="309"/>
    </location>
</feature>
<dbReference type="InterPro" id="IPR036901">
    <property type="entry name" value="Asp/Orn_carbamoylTrfase_sf"/>
</dbReference>
<organism evidence="5 6">
    <name type="scientific">Aureispira anguillae</name>
    <dbReference type="NCBI Taxonomy" id="2864201"/>
    <lineage>
        <taxon>Bacteria</taxon>
        <taxon>Pseudomonadati</taxon>
        <taxon>Bacteroidota</taxon>
        <taxon>Saprospiria</taxon>
        <taxon>Saprospirales</taxon>
        <taxon>Saprospiraceae</taxon>
        <taxon>Aureispira</taxon>
    </lineage>
</organism>
<accession>A0A915YIR1</accession>
<feature type="binding site" description="in other chain" evidence="2">
    <location>
        <begin position="272"/>
        <end position="273"/>
    </location>
    <ligand>
        <name>carbamoyl phosphate</name>
        <dbReference type="ChEBI" id="CHEBI:58228"/>
        <note>ligand shared between two neighboring subunits</note>
    </ligand>
</feature>
<feature type="binding site" evidence="2">
    <location>
        <position position="236"/>
    </location>
    <ligand>
        <name>N(2)-succinyl-L-ornithine</name>
        <dbReference type="ChEBI" id="CHEBI:58514"/>
    </ligand>
</feature>
<feature type="binding site" description="in other chain" evidence="2">
    <location>
        <position position="110"/>
    </location>
    <ligand>
        <name>carbamoyl phosphate</name>
        <dbReference type="ChEBI" id="CHEBI:58228"/>
        <note>ligand shared between two neighboring subunits</note>
    </ligand>
</feature>
<protein>
    <recommendedName>
        <fullName evidence="2">N-succinylornithine carbamoyltransferase</fullName>
        <ecNumber evidence="2">2.1.3.11</ecNumber>
    </recommendedName>
    <alternativeName>
        <fullName evidence="2">N-succinyl-L-ornithine transcarbamylase</fullName>
        <shortName evidence="2">SOTCase</shortName>
    </alternativeName>
</protein>
<dbReference type="PRINTS" id="PR00100">
    <property type="entry name" value="AOTCASE"/>
</dbReference>